<sequence>MSDWFTKLKNAKKSCIIDGNLKKIHYDFGDGKEMVEEYDLTTNCVTRRAWRYKKDLKSESAWEIEVGDPEPNYNVEEKCMIREDPSQPFVSRRITKKSLEWRIRNLPYPVDVYSVTIEKETYSLIVRTSNKKYYKKVLIPDLERLGIQLEQENVSFTHKFNTLIITYQKPNKLIEFEKALFEEIKQIQPKNYAEDVNNCKPS</sequence>
<evidence type="ECO:0000313" key="4">
    <source>
        <dbReference type="Proteomes" id="UP001566132"/>
    </source>
</evidence>
<dbReference type="Proteomes" id="UP001566132">
    <property type="component" value="Unassembled WGS sequence"/>
</dbReference>
<dbReference type="AlphaFoldDB" id="A0ABD1ES40"/>
<comment type="caution">
    <text evidence="3">The sequence shown here is derived from an EMBL/GenBank/DDBJ whole genome shotgun (WGS) entry which is preliminary data.</text>
</comment>
<name>A0ABD1ES40_HYPHA</name>
<dbReference type="InterPro" id="IPR026224">
    <property type="entry name" value="DPCD"/>
</dbReference>
<comment type="similarity">
    <text evidence="1">Belongs to the DPCD family.</text>
</comment>
<evidence type="ECO:0000256" key="2">
    <source>
        <dbReference type="ARBA" id="ARBA00020330"/>
    </source>
</evidence>
<evidence type="ECO:0000313" key="3">
    <source>
        <dbReference type="EMBL" id="KAL1501607.1"/>
    </source>
</evidence>
<protein>
    <recommendedName>
        <fullName evidence="2">Protein DPCD</fullName>
    </recommendedName>
</protein>
<evidence type="ECO:0000256" key="1">
    <source>
        <dbReference type="ARBA" id="ARBA00010597"/>
    </source>
</evidence>
<dbReference type="PRINTS" id="PR02065">
    <property type="entry name" value="PROTEINDPCD"/>
</dbReference>
<dbReference type="PANTHER" id="PTHR31921">
    <property type="entry name" value="PROTEIN DPCD"/>
    <property type="match status" value="1"/>
</dbReference>
<dbReference type="EMBL" id="JBDJPC010000005">
    <property type="protein sequence ID" value="KAL1501607.1"/>
    <property type="molecule type" value="Genomic_DNA"/>
</dbReference>
<dbReference type="Pfam" id="PF14913">
    <property type="entry name" value="DPCD"/>
    <property type="match status" value="1"/>
</dbReference>
<dbReference type="PANTHER" id="PTHR31921:SF1">
    <property type="entry name" value="PROTEIN DPCD"/>
    <property type="match status" value="1"/>
</dbReference>
<accession>A0ABD1ES40</accession>
<keyword evidence="4" id="KW-1185">Reference proteome</keyword>
<gene>
    <name evidence="3" type="ORF">ABEB36_006904</name>
</gene>
<reference evidence="3 4" key="1">
    <citation type="submission" date="2024-05" db="EMBL/GenBank/DDBJ databases">
        <title>Genetic variation in Jamaican populations of the coffee berry borer (Hypothenemus hampei).</title>
        <authorList>
            <person name="Errbii M."/>
            <person name="Myrie A."/>
        </authorList>
    </citation>
    <scope>NUCLEOTIDE SEQUENCE [LARGE SCALE GENOMIC DNA]</scope>
    <source>
        <strain evidence="3">JA-Hopewell-2020-01-JO</strain>
        <tissue evidence="3">Whole body</tissue>
    </source>
</reference>
<proteinExistence type="inferred from homology"/>
<organism evidence="3 4">
    <name type="scientific">Hypothenemus hampei</name>
    <name type="common">Coffee berry borer</name>
    <dbReference type="NCBI Taxonomy" id="57062"/>
    <lineage>
        <taxon>Eukaryota</taxon>
        <taxon>Metazoa</taxon>
        <taxon>Ecdysozoa</taxon>
        <taxon>Arthropoda</taxon>
        <taxon>Hexapoda</taxon>
        <taxon>Insecta</taxon>
        <taxon>Pterygota</taxon>
        <taxon>Neoptera</taxon>
        <taxon>Endopterygota</taxon>
        <taxon>Coleoptera</taxon>
        <taxon>Polyphaga</taxon>
        <taxon>Cucujiformia</taxon>
        <taxon>Curculionidae</taxon>
        <taxon>Scolytinae</taxon>
        <taxon>Hypothenemus</taxon>
    </lineage>
</organism>